<dbReference type="STRING" id="68895.RR42_m0474"/>
<evidence type="ECO:0000256" key="1">
    <source>
        <dbReference type="ARBA" id="ARBA00008769"/>
    </source>
</evidence>
<name>A0A0C4XZD0_9BURK</name>
<organism evidence="3 4">
    <name type="scientific">Cupriavidus basilensis</name>
    <dbReference type="NCBI Taxonomy" id="68895"/>
    <lineage>
        <taxon>Bacteria</taxon>
        <taxon>Pseudomonadati</taxon>
        <taxon>Pseudomonadota</taxon>
        <taxon>Betaproteobacteria</taxon>
        <taxon>Burkholderiales</taxon>
        <taxon>Burkholderiaceae</taxon>
        <taxon>Cupriavidus</taxon>
    </lineage>
</organism>
<sequence length="479" mass="52295">MCPLLFPGFFMLLCRPHAAPARLCLFFATRLAGVALSLAGVAGMAAMPALAQEKAGTSSDAPAQADAPEDYAFHGQTTYIWQRKPSFGAAYSGANSLTADRAKSYSFSTTLDLGLRLWRGAEFHFNPEVTQGVPFSGLHGLGGLPNGELAKVSSTNPVFYRARAFVRQTWGLGGGSDQLEADFNQLAGSVDKRRVVLTAGNFGVLDVFDQNEYGSDPRTQFMNWSFMAHGSFDYPADARGYNWGVALEYIGDMWSVRLGHFLQPLESNGLELDTRMFQHYGDILEFEKRYNLAGQPGVARLLLWRNKARMGAFSDALQLGANTGATPDVANVREEHAKIGAGLSLMQRVNESLGVFARANMSDDKTETYAFTEIGRQVAAGGVLNGNAWGRPRDVVGLAMSVNMLGSRHQAYLAAGGQGAFLGDGALRYGPEQIVEVFYSFQPVKYLSISPDFQYIRNPGYNRDRGPAKFYGVRFHAEF</sequence>
<dbReference type="GO" id="GO:0015288">
    <property type="term" value="F:porin activity"/>
    <property type="evidence" value="ECO:0007669"/>
    <property type="project" value="InterPro"/>
</dbReference>
<comment type="similarity">
    <text evidence="1 2">Belongs to the OprB family.</text>
</comment>
<protein>
    <submittedName>
        <fullName evidence="3">Carbohydrate-selective porin</fullName>
    </submittedName>
</protein>
<accession>A0A0C4XZD0</accession>
<evidence type="ECO:0000313" key="4">
    <source>
        <dbReference type="Proteomes" id="UP000031843"/>
    </source>
</evidence>
<dbReference type="GO" id="GO:0016020">
    <property type="term" value="C:membrane"/>
    <property type="evidence" value="ECO:0007669"/>
    <property type="project" value="InterPro"/>
</dbReference>
<dbReference type="InterPro" id="IPR038673">
    <property type="entry name" value="OprB_sf"/>
</dbReference>
<proteinExistence type="inferred from homology"/>
<reference evidence="3 4" key="1">
    <citation type="journal article" date="2015" name="Genome Announc.">
        <title>Complete Genome Sequence of Cupriavidus basilensis 4G11, Isolated from the Oak Ridge Field Research Center Site.</title>
        <authorList>
            <person name="Ray J."/>
            <person name="Waters R.J."/>
            <person name="Skerker J.M."/>
            <person name="Kuehl J.V."/>
            <person name="Price M.N."/>
            <person name="Huang J."/>
            <person name="Chakraborty R."/>
            <person name="Arkin A.P."/>
            <person name="Deutschbauer A."/>
        </authorList>
    </citation>
    <scope>NUCLEOTIDE SEQUENCE [LARGE SCALE GENOMIC DNA]</scope>
    <source>
        <strain evidence="3">4G11</strain>
    </source>
</reference>
<dbReference type="Pfam" id="PF04966">
    <property type="entry name" value="OprB"/>
    <property type="match status" value="1"/>
</dbReference>
<dbReference type="GO" id="GO:0008643">
    <property type="term" value="P:carbohydrate transport"/>
    <property type="evidence" value="ECO:0007669"/>
    <property type="project" value="InterPro"/>
</dbReference>
<evidence type="ECO:0000256" key="2">
    <source>
        <dbReference type="RuleBase" id="RU363072"/>
    </source>
</evidence>
<dbReference type="Gene3D" id="2.40.160.180">
    <property type="entry name" value="Carbohydrate-selective porin OprB"/>
    <property type="match status" value="1"/>
</dbReference>
<dbReference type="AlphaFoldDB" id="A0A0C4XZD0"/>
<dbReference type="EMBL" id="CP010536">
    <property type="protein sequence ID" value="AJG17887.1"/>
    <property type="molecule type" value="Genomic_DNA"/>
</dbReference>
<keyword evidence="4" id="KW-1185">Reference proteome</keyword>
<evidence type="ECO:0000313" key="3">
    <source>
        <dbReference type="EMBL" id="AJG17887.1"/>
    </source>
</evidence>
<dbReference type="KEGG" id="cbw:RR42_m0474"/>
<gene>
    <name evidence="3" type="ORF">RR42_m0474</name>
</gene>
<dbReference type="Proteomes" id="UP000031843">
    <property type="component" value="Chromosome main"/>
</dbReference>
<dbReference type="InterPro" id="IPR007049">
    <property type="entry name" value="Carb-sel_porin_OprB"/>
</dbReference>